<keyword evidence="4" id="KW-0597">Phosphoprotein</keyword>
<evidence type="ECO:0000256" key="4">
    <source>
        <dbReference type="PROSITE-ProRule" id="PRU00169"/>
    </source>
</evidence>
<evidence type="ECO:0000256" key="2">
    <source>
        <dbReference type="ARBA" id="ARBA00023125"/>
    </source>
</evidence>
<protein>
    <recommendedName>
        <fullName evidence="9">DNA-binding response regulator</fullName>
    </recommendedName>
</protein>
<dbReference type="PRINTS" id="PR00032">
    <property type="entry name" value="HTHARAC"/>
</dbReference>
<evidence type="ECO:0000256" key="3">
    <source>
        <dbReference type="ARBA" id="ARBA00023163"/>
    </source>
</evidence>
<dbReference type="PANTHER" id="PTHR43280:SF2">
    <property type="entry name" value="HTH-TYPE TRANSCRIPTIONAL REGULATOR EXSA"/>
    <property type="match status" value="1"/>
</dbReference>
<evidence type="ECO:0000259" key="6">
    <source>
        <dbReference type="PROSITE" id="PS50110"/>
    </source>
</evidence>
<dbReference type="EMBL" id="JXAK01000017">
    <property type="protein sequence ID" value="KIL40715.1"/>
    <property type="molecule type" value="Genomic_DNA"/>
</dbReference>
<keyword evidence="1" id="KW-0805">Transcription regulation</keyword>
<dbReference type="PANTHER" id="PTHR43280">
    <property type="entry name" value="ARAC-FAMILY TRANSCRIPTIONAL REGULATOR"/>
    <property type="match status" value="1"/>
</dbReference>
<keyword evidence="2" id="KW-0238">DNA-binding</keyword>
<feature type="domain" description="HTH araC/xylS-type" evidence="5">
    <location>
        <begin position="351"/>
        <end position="449"/>
    </location>
</feature>
<sequence length="453" mass="51040">MYRLLIVDDEPAIVDGLVLLFQEREDLDLDICNANSAVEAIELIKKTKIDVVLSDIRMPGKSGLQMIEDIVHYWPSCKIIFLTGYSEFDFVYEAIQRNVENYILKTEDDETVVAAVKEAIRKVEEESKRRSLIDKVGEQLKLTGQLLKTEFVRALLAGEPALPLLAEERFASLAQRLDRDAPVLLLCGTVDNWPEEWTFARKQDALYAVLNRFERDLPPSIAAEGAVCDQAALLWLLQPDAAAGERFRSASGGIELAGTDWYVKGLLEGVQNDCFAAHQVPVSFAISREAARWNDVGREFGTMKTELSKRLVPGQQMAVIDLGLPNAPLSPQPHSWPLQTEQEQKLALLLDRIHRFILGNLGGDLSLARIAEEVYFNPSYLSRFYKQLTGRNLSDFIQAAKTDAAVTMLANPKLKIGEIAQRLGFESPSYFTAFFRKMKGLTPQEYRETLRWE</sequence>
<dbReference type="SMART" id="SM00342">
    <property type="entry name" value="HTH_ARAC"/>
    <property type="match status" value="1"/>
</dbReference>
<feature type="modified residue" description="4-aspartylphosphate" evidence="4">
    <location>
        <position position="55"/>
    </location>
</feature>
<accession>A0ABR5AIE8</accession>
<evidence type="ECO:0000313" key="7">
    <source>
        <dbReference type="EMBL" id="KIL40715.1"/>
    </source>
</evidence>
<dbReference type="Pfam" id="PF00072">
    <property type="entry name" value="Response_reg"/>
    <property type="match status" value="1"/>
</dbReference>
<gene>
    <name evidence="7" type="ORF">SD70_11560</name>
</gene>
<dbReference type="SUPFAM" id="SSF46689">
    <property type="entry name" value="Homeodomain-like"/>
    <property type="match status" value="2"/>
</dbReference>
<dbReference type="SUPFAM" id="SSF52172">
    <property type="entry name" value="CheY-like"/>
    <property type="match status" value="1"/>
</dbReference>
<keyword evidence="8" id="KW-1185">Reference proteome</keyword>
<dbReference type="Pfam" id="PF12833">
    <property type="entry name" value="HTH_18"/>
    <property type="match status" value="1"/>
</dbReference>
<dbReference type="InterPro" id="IPR011006">
    <property type="entry name" value="CheY-like_superfamily"/>
</dbReference>
<proteinExistence type="predicted"/>
<reference evidence="7 8" key="1">
    <citation type="submission" date="2014-12" db="EMBL/GenBank/DDBJ databases">
        <title>Draft genome sequence of Paenibacillus kamchatkensis strain B-2647.</title>
        <authorList>
            <person name="Karlyshev A.V."/>
            <person name="Kudryashova E.B."/>
        </authorList>
    </citation>
    <scope>NUCLEOTIDE SEQUENCE [LARGE SCALE GENOMIC DNA]</scope>
    <source>
        <strain evidence="7 8">VKM B-2647</strain>
    </source>
</reference>
<dbReference type="Proteomes" id="UP000031967">
    <property type="component" value="Unassembled WGS sequence"/>
</dbReference>
<organism evidence="7 8">
    <name type="scientific">Gordoniibacillus kamchatkensis</name>
    <dbReference type="NCBI Taxonomy" id="1590651"/>
    <lineage>
        <taxon>Bacteria</taxon>
        <taxon>Bacillati</taxon>
        <taxon>Bacillota</taxon>
        <taxon>Bacilli</taxon>
        <taxon>Bacillales</taxon>
        <taxon>Paenibacillaceae</taxon>
        <taxon>Gordoniibacillus</taxon>
    </lineage>
</organism>
<dbReference type="InterPro" id="IPR009057">
    <property type="entry name" value="Homeodomain-like_sf"/>
</dbReference>
<dbReference type="PROSITE" id="PS01124">
    <property type="entry name" value="HTH_ARAC_FAMILY_2"/>
    <property type="match status" value="1"/>
</dbReference>
<dbReference type="CDD" id="cd17536">
    <property type="entry name" value="REC_YesN-like"/>
    <property type="match status" value="1"/>
</dbReference>
<name>A0ABR5AIE8_9BACL</name>
<keyword evidence="3" id="KW-0804">Transcription</keyword>
<evidence type="ECO:0000259" key="5">
    <source>
        <dbReference type="PROSITE" id="PS01124"/>
    </source>
</evidence>
<dbReference type="Gene3D" id="3.40.50.2300">
    <property type="match status" value="1"/>
</dbReference>
<dbReference type="InterPro" id="IPR018060">
    <property type="entry name" value="HTH_AraC"/>
</dbReference>
<dbReference type="PROSITE" id="PS50110">
    <property type="entry name" value="RESPONSE_REGULATORY"/>
    <property type="match status" value="1"/>
</dbReference>
<evidence type="ECO:0000256" key="1">
    <source>
        <dbReference type="ARBA" id="ARBA00023015"/>
    </source>
</evidence>
<evidence type="ECO:0008006" key="9">
    <source>
        <dbReference type="Google" id="ProtNLM"/>
    </source>
</evidence>
<dbReference type="SMART" id="SM00448">
    <property type="entry name" value="REC"/>
    <property type="match status" value="1"/>
</dbReference>
<evidence type="ECO:0000313" key="8">
    <source>
        <dbReference type="Proteomes" id="UP000031967"/>
    </source>
</evidence>
<dbReference type="Gene3D" id="1.10.10.60">
    <property type="entry name" value="Homeodomain-like"/>
    <property type="match status" value="2"/>
</dbReference>
<feature type="domain" description="Response regulatory" evidence="6">
    <location>
        <begin position="3"/>
        <end position="120"/>
    </location>
</feature>
<dbReference type="InterPro" id="IPR020449">
    <property type="entry name" value="Tscrpt_reg_AraC-type_HTH"/>
</dbReference>
<dbReference type="RefSeq" id="WP_041047729.1">
    <property type="nucleotide sequence ID" value="NZ_JXAK01000017.1"/>
</dbReference>
<dbReference type="InterPro" id="IPR001789">
    <property type="entry name" value="Sig_transdc_resp-reg_receiver"/>
</dbReference>
<comment type="caution">
    <text evidence="7">The sequence shown here is derived from an EMBL/GenBank/DDBJ whole genome shotgun (WGS) entry which is preliminary data.</text>
</comment>